<evidence type="ECO:0000256" key="3">
    <source>
        <dbReference type="ARBA" id="ARBA00022989"/>
    </source>
</evidence>
<dbReference type="InterPro" id="IPR036259">
    <property type="entry name" value="MFS_trans_sf"/>
</dbReference>
<evidence type="ECO:0000259" key="6">
    <source>
        <dbReference type="PROSITE" id="PS50850"/>
    </source>
</evidence>
<feature type="transmembrane region" description="Helical" evidence="5">
    <location>
        <begin position="21"/>
        <end position="43"/>
    </location>
</feature>
<feature type="transmembrane region" description="Helical" evidence="5">
    <location>
        <begin position="95"/>
        <end position="113"/>
    </location>
</feature>
<feature type="transmembrane region" description="Helical" evidence="5">
    <location>
        <begin position="63"/>
        <end position="83"/>
    </location>
</feature>
<evidence type="ECO:0000256" key="5">
    <source>
        <dbReference type="SAM" id="Phobius"/>
    </source>
</evidence>
<feature type="transmembrane region" description="Helical" evidence="5">
    <location>
        <begin position="356"/>
        <end position="373"/>
    </location>
</feature>
<evidence type="ECO:0000313" key="7">
    <source>
        <dbReference type="EMBL" id="KAF7723021.1"/>
    </source>
</evidence>
<dbReference type="PROSITE" id="PS50850">
    <property type="entry name" value="MFS"/>
    <property type="match status" value="1"/>
</dbReference>
<evidence type="ECO:0000256" key="2">
    <source>
        <dbReference type="ARBA" id="ARBA00022692"/>
    </source>
</evidence>
<feature type="transmembrane region" description="Helical" evidence="5">
    <location>
        <begin position="183"/>
        <end position="206"/>
    </location>
</feature>
<protein>
    <recommendedName>
        <fullName evidence="6">Major facilitator superfamily (MFS) profile domain-containing protein</fullName>
    </recommendedName>
</protein>
<dbReference type="InterPro" id="IPR020846">
    <property type="entry name" value="MFS_dom"/>
</dbReference>
<feature type="transmembrane region" description="Helical" evidence="5">
    <location>
        <begin position="408"/>
        <end position="430"/>
    </location>
</feature>
<dbReference type="InterPro" id="IPR011701">
    <property type="entry name" value="MFS"/>
</dbReference>
<organism evidence="7 8">
    <name type="scientific">Apophysomyces ossiformis</name>
    <dbReference type="NCBI Taxonomy" id="679940"/>
    <lineage>
        <taxon>Eukaryota</taxon>
        <taxon>Fungi</taxon>
        <taxon>Fungi incertae sedis</taxon>
        <taxon>Mucoromycota</taxon>
        <taxon>Mucoromycotina</taxon>
        <taxon>Mucoromycetes</taxon>
        <taxon>Mucorales</taxon>
        <taxon>Mucorineae</taxon>
        <taxon>Mucoraceae</taxon>
        <taxon>Apophysomyces</taxon>
    </lineage>
</organism>
<keyword evidence="4 5" id="KW-0472">Membrane</keyword>
<name>A0A8H7BIB9_9FUNG</name>
<comment type="caution">
    <text evidence="7">The sequence shown here is derived from an EMBL/GenBank/DDBJ whole genome shotgun (WGS) entry which is preliminary data.</text>
</comment>
<dbReference type="Proteomes" id="UP000605846">
    <property type="component" value="Unassembled WGS sequence"/>
</dbReference>
<dbReference type="GO" id="GO:0022857">
    <property type="term" value="F:transmembrane transporter activity"/>
    <property type="evidence" value="ECO:0007669"/>
    <property type="project" value="InterPro"/>
</dbReference>
<keyword evidence="3 5" id="KW-1133">Transmembrane helix</keyword>
<feature type="transmembrane region" description="Helical" evidence="5">
    <location>
        <begin position="119"/>
        <end position="140"/>
    </location>
</feature>
<dbReference type="EMBL" id="JABAYA010000167">
    <property type="protein sequence ID" value="KAF7723021.1"/>
    <property type="molecule type" value="Genomic_DNA"/>
</dbReference>
<feature type="domain" description="Major facilitator superfamily (MFS) profile" evidence="6">
    <location>
        <begin position="30"/>
        <end position="555"/>
    </location>
</feature>
<feature type="transmembrane region" description="Helical" evidence="5">
    <location>
        <begin position="532"/>
        <end position="552"/>
    </location>
</feature>
<feature type="transmembrane region" description="Helical" evidence="5">
    <location>
        <begin position="382"/>
        <end position="402"/>
    </location>
</feature>
<proteinExistence type="predicted"/>
<gene>
    <name evidence="7" type="ORF">EC973_002437</name>
</gene>
<evidence type="ECO:0000313" key="8">
    <source>
        <dbReference type="Proteomes" id="UP000605846"/>
    </source>
</evidence>
<comment type="subcellular location">
    <subcellularLocation>
        <location evidence="1">Membrane</location>
        <topology evidence="1">Multi-pass membrane protein</topology>
    </subcellularLocation>
</comment>
<dbReference type="SUPFAM" id="SSF103473">
    <property type="entry name" value="MFS general substrate transporter"/>
    <property type="match status" value="1"/>
</dbReference>
<dbReference type="Pfam" id="PF07690">
    <property type="entry name" value="MFS_1"/>
    <property type="match status" value="1"/>
</dbReference>
<feature type="transmembrane region" description="Helical" evidence="5">
    <location>
        <begin position="273"/>
        <end position="295"/>
    </location>
</feature>
<dbReference type="GO" id="GO:0005886">
    <property type="term" value="C:plasma membrane"/>
    <property type="evidence" value="ECO:0007669"/>
    <property type="project" value="TreeGrafter"/>
</dbReference>
<feature type="transmembrane region" description="Helical" evidence="5">
    <location>
        <begin position="152"/>
        <end position="171"/>
    </location>
</feature>
<evidence type="ECO:0000256" key="4">
    <source>
        <dbReference type="ARBA" id="ARBA00023136"/>
    </source>
</evidence>
<evidence type="ECO:0000256" key="1">
    <source>
        <dbReference type="ARBA" id="ARBA00004141"/>
    </source>
</evidence>
<keyword evidence="8" id="KW-1185">Reference proteome</keyword>
<dbReference type="Gene3D" id="1.20.1250.20">
    <property type="entry name" value="MFS general substrate transporter like domains"/>
    <property type="match status" value="2"/>
</dbReference>
<reference evidence="7" key="1">
    <citation type="submission" date="2020-01" db="EMBL/GenBank/DDBJ databases">
        <title>Genome Sequencing of Three Apophysomyces-Like Fungal Strains Confirms a Novel Fungal Genus in the Mucoromycota with divergent Burkholderia-like Endosymbiotic Bacteria.</title>
        <authorList>
            <person name="Stajich J.E."/>
            <person name="Macias A.M."/>
            <person name="Carter-House D."/>
            <person name="Lovett B."/>
            <person name="Kasson L.R."/>
            <person name="Berry K."/>
            <person name="Grigoriev I."/>
            <person name="Chang Y."/>
            <person name="Spatafora J."/>
            <person name="Kasson M.T."/>
        </authorList>
    </citation>
    <scope>NUCLEOTIDE SEQUENCE</scope>
    <source>
        <strain evidence="7">NRRL A-21654</strain>
    </source>
</reference>
<feature type="transmembrane region" description="Helical" evidence="5">
    <location>
        <begin position="451"/>
        <end position="477"/>
    </location>
</feature>
<sequence length="583" mass="63984">MSAQPDARLAGVKKVELYKQVWNKIDRIVIFSGVVLLSWAISWESNLVLTVTPGVTSNFGSNNLSSLLPTVLYILQTVLLPAYSKLSDNVGRAEAYSISLLFYMLAYIVMATAQSYSTLVGGQVIYAFGYSGTSVLGPILIGDMTTVLDRGLFQGLYNIPTLINIFVTALVGEELLKQGQWRWAYGMIPILLFVASSPLMVGLWNVQFKVKRAGLLDNKKDEQQTTPKSGKYFAEKIIWFMNEIDLIGSVLMVAGLCLILLPLVLALPRWGGWQSGITIGTLVAGVVAWILFGIWEWKFANKPLIPLGQWPSRTPIFGVLAVSTVTVISSTNWQFFLTYLMVSRKIGAKTAVYLERGYNVAYILMQVATGYLMKRTRVWRPFVWAGIALMILGIGLMIPARLPTSSDAFVVISQTIVGIGSGMLDIPILVAIQSSVPHNGRLYFVFLQRRLLNHIAFPDLAIVTALFNVGGSIAASIGSTMAGTIWNNVLPEELMKNVPGDVDYSKIMGSIDYAISLPEDQYQGTVVAYGHVQMILSIIALAISVLTFLFTLPMKSFGLDQNEEKSTAVGAEAADEMIKLDKL</sequence>
<keyword evidence="2 5" id="KW-0812">Transmembrane</keyword>
<dbReference type="PANTHER" id="PTHR23501:SF87">
    <property type="entry name" value="SIDEROPHORE IRON TRANSPORTER 2"/>
    <property type="match status" value="1"/>
</dbReference>
<accession>A0A8H7BIB9</accession>
<feature type="transmembrane region" description="Helical" evidence="5">
    <location>
        <begin position="246"/>
        <end position="267"/>
    </location>
</feature>
<dbReference type="PANTHER" id="PTHR23501">
    <property type="entry name" value="MAJOR FACILITATOR SUPERFAMILY"/>
    <property type="match status" value="1"/>
</dbReference>
<dbReference type="OrthoDB" id="4078873at2759"/>
<feature type="transmembrane region" description="Helical" evidence="5">
    <location>
        <begin position="316"/>
        <end position="336"/>
    </location>
</feature>
<dbReference type="AlphaFoldDB" id="A0A8H7BIB9"/>